<dbReference type="Proteomes" id="UP001589894">
    <property type="component" value="Unassembled WGS sequence"/>
</dbReference>
<evidence type="ECO:0000313" key="2">
    <source>
        <dbReference type="EMBL" id="MFC0568455.1"/>
    </source>
</evidence>
<dbReference type="EMBL" id="JBHLUE010000034">
    <property type="protein sequence ID" value="MFC0568455.1"/>
    <property type="molecule type" value="Genomic_DNA"/>
</dbReference>
<dbReference type="RefSeq" id="WP_377343957.1">
    <property type="nucleotide sequence ID" value="NZ_JBHLUE010000034.1"/>
</dbReference>
<comment type="caution">
    <text evidence="2">The sequence shown here is derived from an EMBL/GenBank/DDBJ whole genome shotgun (WGS) entry which is preliminary data.</text>
</comment>
<gene>
    <name evidence="2" type="ORF">ACFFHU_30500</name>
</gene>
<feature type="compositionally biased region" description="Gly residues" evidence="1">
    <location>
        <begin position="119"/>
        <end position="130"/>
    </location>
</feature>
<feature type="region of interest" description="Disordered" evidence="1">
    <location>
        <begin position="119"/>
        <end position="156"/>
    </location>
</feature>
<organism evidence="2 3">
    <name type="scientific">Plantactinospora siamensis</name>
    <dbReference type="NCBI Taxonomy" id="555372"/>
    <lineage>
        <taxon>Bacteria</taxon>
        <taxon>Bacillati</taxon>
        <taxon>Actinomycetota</taxon>
        <taxon>Actinomycetes</taxon>
        <taxon>Micromonosporales</taxon>
        <taxon>Micromonosporaceae</taxon>
        <taxon>Plantactinospora</taxon>
    </lineage>
</organism>
<evidence type="ECO:0000256" key="1">
    <source>
        <dbReference type="SAM" id="MobiDB-lite"/>
    </source>
</evidence>
<accession>A0ABV6P618</accession>
<reference evidence="2 3" key="1">
    <citation type="submission" date="2024-09" db="EMBL/GenBank/DDBJ databases">
        <authorList>
            <person name="Sun Q."/>
            <person name="Mori K."/>
        </authorList>
    </citation>
    <scope>NUCLEOTIDE SEQUENCE [LARGE SCALE GENOMIC DNA]</scope>
    <source>
        <strain evidence="2 3">TBRC 2205</strain>
    </source>
</reference>
<keyword evidence="3" id="KW-1185">Reference proteome</keyword>
<proteinExistence type="predicted"/>
<protein>
    <submittedName>
        <fullName evidence="2">Uncharacterized protein</fullName>
    </submittedName>
</protein>
<sequence>MADDDHVSVVTPALRKEAGKWGGMGNDMGTVKRSAAALTLWQSAFYVAEPTGFTVAPHSNAYNDIQGFMVSVLGGGETEFHQLDGALIRAADSYESADHGASADLNKIYSVPPIPAAGSGGADLRGGGGHAPDLKGEGASRPARPPDGSEYEESLS</sequence>
<evidence type="ECO:0000313" key="3">
    <source>
        <dbReference type="Proteomes" id="UP001589894"/>
    </source>
</evidence>
<name>A0ABV6P618_9ACTN</name>